<evidence type="ECO:0000256" key="9">
    <source>
        <dbReference type="SAM" id="MobiDB-lite"/>
    </source>
</evidence>
<name>A0A061RP94_9CHLO</name>
<keyword evidence="5" id="KW-0067">ATP-binding</keyword>
<dbReference type="Pfam" id="PF00270">
    <property type="entry name" value="DEAD"/>
    <property type="match status" value="1"/>
</dbReference>
<dbReference type="FunFam" id="3.40.50.300:FF:000083">
    <property type="entry name" value="ATP-dependent RNA helicase DOB1"/>
    <property type="match status" value="1"/>
</dbReference>
<dbReference type="AlphaFoldDB" id="A0A061RP94"/>
<dbReference type="InterPro" id="IPR050699">
    <property type="entry name" value="RNA-DNA_Helicase"/>
</dbReference>
<dbReference type="InterPro" id="IPR014001">
    <property type="entry name" value="Helicase_ATP-bd"/>
</dbReference>
<dbReference type="InterPro" id="IPR016438">
    <property type="entry name" value="SKI2-like"/>
</dbReference>
<evidence type="ECO:0000256" key="3">
    <source>
        <dbReference type="ARBA" id="ARBA00022801"/>
    </source>
</evidence>
<dbReference type="GO" id="GO:0005634">
    <property type="term" value="C:nucleus"/>
    <property type="evidence" value="ECO:0007669"/>
    <property type="project" value="UniProtKB-SubCell"/>
</dbReference>
<evidence type="ECO:0000259" key="11">
    <source>
        <dbReference type="PROSITE" id="PS51194"/>
    </source>
</evidence>
<evidence type="ECO:0000256" key="5">
    <source>
        <dbReference type="ARBA" id="ARBA00022840"/>
    </source>
</evidence>
<dbReference type="Pfam" id="PF21408">
    <property type="entry name" value="MTR4-like_stalk"/>
    <property type="match status" value="1"/>
</dbReference>
<evidence type="ECO:0000256" key="2">
    <source>
        <dbReference type="ARBA" id="ARBA00022741"/>
    </source>
</evidence>
<feature type="coiled-coil region" evidence="8">
    <location>
        <begin position="532"/>
        <end position="559"/>
    </location>
</feature>
<keyword evidence="4 12" id="KW-0347">Helicase</keyword>
<comment type="similarity">
    <text evidence="7">Belongs to the DExH box helicase family. SKI2 subfamily.</text>
</comment>
<gene>
    <name evidence="12" type="primary">SKIV2L2</name>
    <name evidence="12" type="ORF">TSPGSL018_30986</name>
</gene>
<dbReference type="PANTHER" id="PTHR12131:SF25">
    <property type="entry name" value="DEXH-BOX ATP-DEPENDENT RNA HELICASE DEXH9"/>
    <property type="match status" value="1"/>
</dbReference>
<dbReference type="SUPFAM" id="SSF52540">
    <property type="entry name" value="P-loop containing nucleoside triphosphate hydrolases"/>
    <property type="match status" value="1"/>
</dbReference>
<sequence>MKRRPQDTVEDERDSKKPLAASTCALLAIPVKTNTIERAGKSCTHQVFIPEGDERSTSDPPAKLKGPPAREYPFQIDPFQETAINALEAGHDVLVAAHTSAGKTVVAEYAFGMALRDNGRVVYTSPLKALSNQKYREFREEFEDVGLMTGDVTINPTASCLVMTTEILRSMLYNGSEVVREVQIIVYDEIHYMRDRERGVVWEESIILAPKTARIAFLSATIPNAGEFASWVARTHRRPCHVVYTEFRPTPLQHFVHPSGGENLYLVVDDKGVFREDNFQKVVAEVVENKQNSRLAKKKGSAKKETGTGESSDIFKVVRMIVQRNLEPVIVFSFSKSEVEELSNQMVNMDVNTEEEKELVLQVFRNATDCLGVEDRKLPQVNEILPMLKRGIGVHHSGLLPLVKEVIELLFQEGLVKVLFATETFSTGLNMPARTVIFNSVRKFDGYSFRNISSGEYIQMSGRAGRRGLDDRGTVVLMLDGRLDPAAAKDMLYGAPDTLNSEFHLGYNMLLNLAARSDGVSAEELLLQSFRQFQAEAALPRMEEAVAKLERERDAIQVEDEPAVAEYLLMLRQLAALKREIRQTVNSPLHALPFLQPGRLVRVLPPEGQEEDSIRAGTEEGGLPAVAEPEAVMATVVNFERLKAVDAEGHEVKRSRRNPDSYAVDVLVNCGGSPHSRGEAALLPAPDQTGTPQVVAVNLSRVDSLSSIRVYVPQELKSIESRRVALRTMVEVGRRFPKGLPTLDPEDDMRIEDSHLRKSVRKMEHMEAKLKSNPLTKETDLLERLKRMQEKARKQDAVRIAEKDLKMAKSMIFKAELKARMRVLRRLEYIDSEGIVTAKGRFAANIQSADEIVSTELIFDGTFGELTPVQTAALVSCFVWQEKAADKPKKVREDLEGPLAAVKHTARRVAKICSDCKLEIDVEEYVASFRPDMIDVVAAWASGSTFREIMKLTDVFEGSLVRAIRRLHEVLIQFSEACYRVGEYDLQSKFEEASEKIKRDVVFAASLYL</sequence>
<dbReference type="Gene3D" id="2.40.30.300">
    <property type="match status" value="1"/>
</dbReference>
<dbReference type="Pfam" id="PF13234">
    <property type="entry name" value="MTR4_beta-barrel"/>
    <property type="match status" value="1"/>
</dbReference>
<dbReference type="InterPro" id="IPR012961">
    <property type="entry name" value="Ski2/MTR4_C"/>
</dbReference>
<dbReference type="GO" id="GO:0000460">
    <property type="term" value="P:maturation of 5.8S rRNA"/>
    <property type="evidence" value="ECO:0007669"/>
    <property type="project" value="TreeGrafter"/>
</dbReference>
<dbReference type="InterPro" id="IPR025696">
    <property type="entry name" value="Beta-barrel_MTR4"/>
</dbReference>
<dbReference type="Gene3D" id="1.10.3380.30">
    <property type="match status" value="1"/>
</dbReference>
<dbReference type="GO" id="GO:0003724">
    <property type="term" value="F:RNA helicase activity"/>
    <property type="evidence" value="ECO:0007669"/>
    <property type="project" value="InterPro"/>
</dbReference>
<dbReference type="SMART" id="SM00490">
    <property type="entry name" value="HELICc"/>
    <property type="match status" value="1"/>
</dbReference>
<dbReference type="PROSITE" id="PS51192">
    <property type="entry name" value="HELICASE_ATP_BIND_1"/>
    <property type="match status" value="1"/>
</dbReference>
<dbReference type="EMBL" id="GBEZ01013406">
    <property type="protein sequence ID" value="JAC72579.1"/>
    <property type="molecule type" value="Transcribed_RNA"/>
</dbReference>
<dbReference type="GO" id="GO:0003723">
    <property type="term" value="F:RNA binding"/>
    <property type="evidence" value="ECO:0007669"/>
    <property type="project" value="InterPro"/>
</dbReference>
<dbReference type="PIRSF" id="PIRSF005198">
    <property type="entry name" value="Antiviral_helicase_SKI2"/>
    <property type="match status" value="1"/>
</dbReference>
<evidence type="ECO:0000313" key="12">
    <source>
        <dbReference type="EMBL" id="JAC72579.1"/>
    </source>
</evidence>
<keyword evidence="2" id="KW-0547">Nucleotide-binding</keyword>
<dbReference type="FunFam" id="3.40.50.300:FF:000141">
    <property type="entry name" value="ATP-dependent RNA helicase DOB1"/>
    <property type="match status" value="1"/>
</dbReference>
<evidence type="ECO:0000256" key="1">
    <source>
        <dbReference type="ARBA" id="ARBA00004123"/>
    </source>
</evidence>
<accession>A0A061RP94</accession>
<dbReference type="SMART" id="SM00487">
    <property type="entry name" value="DEXDc"/>
    <property type="match status" value="1"/>
</dbReference>
<evidence type="ECO:0000256" key="8">
    <source>
        <dbReference type="SAM" id="Coils"/>
    </source>
</evidence>
<dbReference type="GO" id="GO:0005524">
    <property type="term" value="F:ATP binding"/>
    <property type="evidence" value="ECO:0007669"/>
    <property type="project" value="UniProtKB-KW"/>
</dbReference>
<dbReference type="Gene3D" id="3.40.50.300">
    <property type="entry name" value="P-loop containing nucleotide triphosphate hydrolases"/>
    <property type="match status" value="2"/>
</dbReference>
<feature type="region of interest" description="Disordered" evidence="9">
    <location>
        <begin position="48"/>
        <end position="68"/>
    </location>
</feature>
<dbReference type="Pfam" id="PF08148">
    <property type="entry name" value="DSHCT"/>
    <property type="match status" value="1"/>
</dbReference>
<dbReference type="SMART" id="SM01142">
    <property type="entry name" value="DSHCT"/>
    <property type="match status" value="1"/>
</dbReference>
<comment type="subcellular location">
    <subcellularLocation>
        <location evidence="1">Nucleus</location>
    </subcellularLocation>
</comment>
<feature type="domain" description="Helicase ATP-binding" evidence="10">
    <location>
        <begin position="84"/>
        <end position="240"/>
    </location>
</feature>
<proteinExistence type="inferred from homology"/>
<evidence type="ECO:0000256" key="4">
    <source>
        <dbReference type="ARBA" id="ARBA00022806"/>
    </source>
</evidence>
<keyword evidence="8" id="KW-0175">Coiled coil</keyword>
<dbReference type="GO" id="GO:0006401">
    <property type="term" value="P:RNA catabolic process"/>
    <property type="evidence" value="ECO:0007669"/>
    <property type="project" value="InterPro"/>
</dbReference>
<organism evidence="12">
    <name type="scientific">Tetraselmis sp. GSL018</name>
    <dbReference type="NCBI Taxonomy" id="582737"/>
    <lineage>
        <taxon>Eukaryota</taxon>
        <taxon>Viridiplantae</taxon>
        <taxon>Chlorophyta</taxon>
        <taxon>core chlorophytes</taxon>
        <taxon>Chlorodendrophyceae</taxon>
        <taxon>Chlorodendrales</taxon>
        <taxon>Chlorodendraceae</taxon>
        <taxon>Tetraselmis</taxon>
    </lineage>
</organism>
<protein>
    <submittedName>
        <fullName evidence="12">ATP-dependent RNA helicase DOB1</fullName>
    </submittedName>
</protein>
<dbReference type="GO" id="GO:0016787">
    <property type="term" value="F:hydrolase activity"/>
    <property type="evidence" value="ECO:0007669"/>
    <property type="project" value="UniProtKB-KW"/>
</dbReference>
<dbReference type="PROSITE" id="PS51194">
    <property type="entry name" value="HELICASE_CTER"/>
    <property type="match status" value="1"/>
</dbReference>
<dbReference type="InterPro" id="IPR027417">
    <property type="entry name" value="P-loop_NTPase"/>
</dbReference>
<evidence type="ECO:0000256" key="6">
    <source>
        <dbReference type="ARBA" id="ARBA00023242"/>
    </source>
</evidence>
<dbReference type="PANTHER" id="PTHR12131">
    <property type="entry name" value="ATP-DEPENDENT RNA AND DNA HELICASE"/>
    <property type="match status" value="1"/>
</dbReference>
<keyword evidence="6" id="KW-0539">Nucleus</keyword>
<dbReference type="InterPro" id="IPR001650">
    <property type="entry name" value="Helicase_C-like"/>
</dbReference>
<evidence type="ECO:0000259" key="10">
    <source>
        <dbReference type="PROSITE" id="PS51192"/>
    </source>
</evidence>
<reference evidence="12" key="1">
    <citation type="submission" date="2014-05" db="EMBL/GenBank/DDBJ databases">
        <title>The transcriptome of the halophilic microalga Tetraselmis sp. GSL018 isolated from the Great Salt Lake, Utah.</title>
        <authorList>
            <person name="Jinkerson R.E."/>
            <person name="D'Adamo S."/>
            <person name="Posewitz M.C."/>
        </authorList>
    </citation>
    <scope>NUCLEOTIDE SEQUENCE</scope>
    <source>
        <strain evidence="12">GSL018</strain>
    </source>
</reference>
<evidence type="ECO:0000256" key="7">
    <source>
        <dbReference type="ARBA" id="ARBA00061045"/>
    </source>
</evidence>
<dbReference type="CDD" id="cd18795">
    <property type="entry name" value="SF2_C_Ski2"/>
    <property type="match status" value="1"/>
</dbReference>
<dbReference type="InterPro" id="IPR048392">
    <property type="entry name" value="MTR4-like_stalk"/>
</dbReference>
<dbReference type="Gene3D" id="1.20.1500.20">
    <property type="match status" value="1"/>
</dbReference>
<dbReference type="InterPro" id="IPR011545">
    <property type="entry name" value="DEAD/DEAH_box_helicase_dom"/>
</dbReference>
<dbReference type="Pfam" id="PF00271">
    <property type="entry name" value="Helicase_C"/>
    <property type="match status" value="1"/>
</dbReference>
<keyword evidence="3" id="KW-0378">Hydrolase</keyword>
<feature type="domain" description="Helicase C-terminal" evidence="11">
    <location>
        <begin position="313"/>
        <end position="514"/>
    </location>
</feature>